<dbReference type="EMBL" id="LR796967">
    <property type="protein sequence ID" value="CAB4178465.1"/>
    <property type="molecule type" value="Genomic_DNA"/>
</dbReference>
<dbReference type="EMBL" id="LR797485">
    <property type="protein sequence ID" value="CAB4219733.1"/>
    <property type="molecule type" value="Genomic_DNA"/>
</dbReference>
<dbReference type="InterPro" id="IPR036558">
    <property type="entry name" value="YqbG-like_sf"/>
</dbReference>
<name>A0A6J5SW47_9CAUD</name>
<dbReference type="Gene3D" id="1.10.3230.10">
    <property type="entry name" value="YqbG-like"/>
    <property type="match status" value="1"/>
</dbReference>
<sequence length="110" mass="11560">MAAYISQSEAATYVEALSTWSASQAGAYLTAASAMVDQYTARTFASADLTADVKMAVAFLADHLKTTSHSAGVVTSERIGDYAATYQPVGGTLPEVIEQLLSPYKVLVFG</sequence>
<reference evidence="2" key="1">
    <citation type="submission" date="2020-05" db="EMBL/GenBank/DDBJ databases">
        <authorList>
            <person name="Chiriac C."/>
            <person name="Salcher M."/>
            <person name="Ghai R."/>
            <person name="Kavagutti S V."/>
        </authorList>
    </citation>
    <scope>NUCLEOTIDE SEQUENCE</scope>
</reference>
<proteinExistence type="predicted"/>
<evidence type="ECO:0000313" key="2">
    <source>
        <dbReference type="EMBL" id="CAB4219733.1"/>
    </source>
</evidence>
<evidence type="ECO:0000313" key="1">
    <source>
        <dbReference type="EMBL" id="CAB4178465.1"/>
    </source>
</evidence>
<organism evidence="2">
    <name type="scientific">uncultured Caudovirales phage</name>
    <dbReference type="NCBI Taxonomy" id="2100421"/>
    <lineage>
        <taxon>Viruses</taxon>
        <taxon>Duplodnaviria</taxon>
        <taxon>Heunggongvirae</taxon>
        <taxon>Uroviricota</taxon>
        <taxon>Caudoviricetes</taxon>
        <taxon>Peduoviridae</taxon>
        <taxon>Maltschvirus</taxon>
        <taxon>Maltschvirus maltsch</taxon>
    </lineage>
</organism>
<protein>
    <submittedName>
        <fullName evidence="2">Uncharacterized protein</fullName>
    </submittedName>
</protein>
<accession>A0A6J5SW47</accession>
<gene>
    <name evidence="1" type="ORF">UFOVP1021_30</name>
    <name evidence="2" type="ORF">UFOVP1622_51</name>
</gene>